<gene>
    <name evidence="3" type="ordered locus">MSWAN_2423</name>
</gene>
<evidence type="ECO:0000259" key="2">
    <source>
        <dbReference type="Pfam" id="PF04471"/>
    </source>
</evidence>
<dbReference type="EMBL" id="CP002772">
    <property type="protein sequence ID" value="AEG19425.1"/>
    <property type="molecule type" value="Genomic_DNA"/>
</dbReference>
<protein>
    <submittedName>
        <fullName evidence="3">Restriction endonuclease</fullName>
    </submittedName>
</protein>
<dbReference type="KEGG" id="mew:MSWAN_2423"/>
<accession>F6D6X0</accession>
<evidence type="ECO:0000313" key="3">
    <source>
        <dbReference type="EMBL" id="AEG19425.1"/>
    </source>
</evidence>
<keyword evidence="1" id="KW-1133">Transmembrane helix</keyword>
<evidence type="ECO:0000256" key="1">
    <source>
        <dbReference type="SAM" id="Phobius"/>
    </source>
</evidence>
<keyword evidence="3" id="KW-0255">Endonuclease</keyword>
<dbReference type="Gene3D" id="3.40.1350.10">
    <property type="match status" value="1"/>
</dbReference>
<dbReference type="OrthoDB" id="82545at2157"/>
<feature type="transmembrane region" description="Helical" evidence="1">
    <location>
        <begin position="205"/>
        <end position="227"/>
    </location>
</feature>
<dbReference type="InterPro" id="IPR007560">
    <property type="entry name" value="Restrct_endonuc_IV_Mrr"/>
</dbReference>
<sequence>MEKNRLVGFVAKVMEKSGFKVYKNFKTSRHIIDIYGVLPTVLGDMGVVVACKNYDEKWEVGLDVLKEMEMIGKPLKASKIVVVSTSYFTDSAANYAGRRNIKLIDKDGIVALAKKFAEEVEVVEEAEDTVENDDFEDYAPSSRSNATTFLKGKKSLSKGKSGKTILKAVKPRIKMLLNNTLALIVIVLLLSSFATYLIGFGNKNTALLGVSKIFVSAILAYGLVLGIEKDATVVLVKGTTVFFVSMVIYAVMIVIL</sequence>
<keyword evidence="3" id="KW-0378">Hydrolase</keyword>
<feature type="transmembrane region" description="Helical" evidence="1">
    <location>
        <begin position="234"/>
        <end position="255"/>
    </location>
</feature>
<dbReference type="Proteomes" id="UP000009231">
    <property type="component" value="Chromosome"/>
</dbReference>
<dbReference type="InterPro" id="IPR011335">
    <property type="entry name" value="Restrct_endonuc-II-like"/>
</dbReference>
<dbReference type="AlphaFoldDB" id="F6D6X0"/>
<feature type="transmembrane region" description="Helical" evidence="1">
    <location>
        <begin position="176"/>
        <end position="199"/>
    </location>
</feature>
<keyword evidence="1" id="KW-0812">Transmembrane</keyword>
<reference evidence="3 4" key="1">
    <citation type="journal article" date="2014" name="Int. J. Syst. Evol. Microbiol.">
        <title>Methanobacterium paludis sp. nov. and a novel strain of Methanobacterium lacus isolated from northern peatlands.</title>
        <authorList>
            <person name="Cadillo-Quiroz H."/>
            <person name="Brauer S.L."/>
            <person name="Goodson N."/>
            <person name="Yavitt J.B."/>
            <person name="Zinder S.H."/>
        </authorList>
    </citation>
    <scope>NUCLEOTIDE SEQUENCE [LARGE SCALE GENOMIC DNA]</scope>
    <source>
        <strain evidence="4">DSM 25820 / JCM 18151 / SWAN1</strain>
    </source>
</reference>
<organism evidence="3 4">
    <name type="scientific">Methanobacterium paludis (strain DSM 25820 / JCM 18151 / SWAN1)</name>
    <dbReference type="NCBI Taxonomy" id="868131"/>
    <lineage>
        <taxon>Archaea</taxon>
        <taxon>Methanobacteriati</taxon>
        <taxon>Methanobacteriota</taxon>
        <taxon>Methanomada group</taxon>
        <taxon>Methanobacteria</taxon>
        <taxon>Methanobacteriales</taxon>
        <taxon>Methanobacteriaceae</taxon>
        <taxon>Methanobacterium</taxon>
    </lineage>
</organism>
<keyword evidence="3" id="KW-0540">Nuclease</keyword>
<dbReference type="InterPro" id="IPR011856">
    <property type="entry name" value="tRNA_endonuc-like_dom_sf"/>
</dbReference>
<dbReference type="SUPFAM" id="SSF52980">
    <property type="entry name" value="Restriction endonuclease-like"/>
    <property type="match status" value="1"/>
</dbReference>
<proteinExistence type="predicted"/>
<dbReference type="eggNOG" id="arCOG06496">
    <property type="taxonomic scope" value="Archaea"/>
</dbReference>
<dbReference type="GO" id="GO:0004519">
    <property type="term" value="F:endonuclease activity"/>
    <property type="evidence" value="ECO:0007669"/>
    <property type="project" value="UniProtKB-KW"/>
</dbReference>
<dbReference type="HOGENOM" id="CLU_057818_0_0_2"/>
<feature type="domain" description="Restriction endonuclease type IV Mrr" evidence="2">
    <location>
        <begin position="2"/>
        <end position="112"/>
    </location>
</feature>
<name>F6D6X0_METPW</name>
<dbReference type="Pfam" id="PF04471">
    <property type="entry name" value="Mrr_cat"/>
    <property type="match status" value="1"/>
</dbReference>
<keyword evidence="4" id="KW-1185">Reference proteome</keyword>
<evidence type="ECO:0000313" key="4">
    <source>
        <dbReference type="Proteomes" id="UP000009231"/>
    </source>
</evidence>
<dbReference type="GO" id="GO:0003677">
    <property type="term" value="F:DNA binding"/>
    <property type="evidence" value="ECO:0007669"/>
    <property type="project" value="InterPro"/>
</dbReference>
<keyword evidence="1" id="KW-0472">Membrane</keyword>
<dbReference type="GO" id="GO:0009307">
    <property type="term" value="P:DNA restriction-modification system"/>
    <property type="evidence" value="ECO:0007669"/>
    <property type="project" value="InterPro"/>
</dbReference>